<gene>
    <name evidence="1" type="ORF">D0Z00_001931</name>
</gene>
<accession>A0ACB6V5K1</accession>
<evidence type="ECO:0000313" key="2">
    <source>
        <dbReference type="Proteomes" id="UP000744676"/>
    </source>
</evidence>
<comment type="caution">
    <text evidence="1">The sequence shown here is derived from an EMBL/GenBank/DDBJ whole genome shotgun (WGS) entry which is preliminary data.</text>
</comment>
<reference evidence="1 2" key="1">
    <citation type="journal article" date="2020" name="Front. Microbiol.">
        <title>Phenotypic and Genetic Characterization of the Cheese Ripening Yeast Geotrichum candidum.</title>
        <authorList>
            <person name="Perkins V."/>
            <person name="Vignola S."/>
            <person name="Lessard M.H."/>
            <person name="Plante P.L."/>
            <person name="Corbeil J."/>
            <person name="Dugat-Bony E."/>
            <person name="Frenette M."/>
            <person name="Labrie S."/>
        </authorList>
    </citation>
    <scope>NUCLEOTIDE SEQUENCE [LARGE SCALE GENOMIC DNA]</scope>
    <source>
        <strain evidence="1 2">LMA-1147</strain>
    </source>
</reference>
<name>A0ACB6V5K1_9ASCO</name>
<sequence>MTRIVIRSAKQIARARPPAAFIPTTRLTDGKPTASTPTKSDTAAAAAPKRTIKRTRDAAPAANSHKVVFASKVVDHYTKALAEDKPHFRVGEKQIYFPTAKVVLLRPNAKHTPFQAKFVVPRYFNKLDLRDYLYHVYGLRALNVTTQLLWARWKRETPRSPRHRDTQIKKMTIEMEQPFVWPAEPERDEINRSLNLDLHLEMDKFAEDVRRLGSDQFKPPTAFGGLVGPFPPAPQPFIPKHVKRGLEKTKRADELADKRQYEEELVKKFLKL</sequence>
<proteinExistence type="predicted"/>
<organism evidence="1 2">
    <name type="scientific">Geotrichum galactomycetum</name>
    <dbReference type="NCBI Taxonomy" id="27317"/>
    <lineage>
        <taxon>Eukaryota</taxon>
        <taxon>Fungi</taxon>
        <taxon>Dikarya</taxon>
        <taxon>Ascomycota</taxon>
        <taxon>Saccharomycotina</taxon>
        <taxon>Dipodascomycetes</taxon>
        <taxon>Dipodascales</taxon>
        <taxon>Dipodascaceae</taxon>
        <taxon>Geotrichum</taxon>
    </lineage>
</organism>
<dbReference type="EMBL" id="QVQA01000043">
    <property type="protein sequence ID" value="KAF5098678.1"/>
    <property type="molecule type" value="Genomic_DNA"/>
</dbReference>
<keyword evidence="2" id="KW-1185">Reference proteome</keyword>
<evidence type="ECO:0000313" key="1">
    <source>
        <dbReference type="EMBL" id="KAF5098678.1"/>
    </source>
</evidence>
<dbReference type="Proteomes" id="UP000744676">
    <property type="component" value="Unassembled WGS sequence"/>
</dbReference>
<protein>
    <submittedName>
        <fullName evidence="1">Uncharacterized protein</fullName>
    </submittedName>
</protein>